<feature type="domain" description="Nudix hydrolase" evidence="8">
    <location>
        <begin position="5"/>
        <end position="140"/>
    </location>
</feature>
<dbReference type="InterPro" id="IPR020084">
    <property type="entry name" value="NUDIX_hydrolase_CS"/>
</dbReference>
<dbReference type="PANTHER" id="PTHR12629">
    <property type="entry name" value="DIPHOSPHOINOSITOL POLYPHOSPHATE PHOSPHOHYDROLASE"/>
    <property type="match status" value="1"/>
</dbReference>
<dbReference type="AlphaFoldDB" id="A0A2N9IHH1"/>
<comment type="cofactor">
    <cofactor evidence="2">
        <name>Mg(2+)</name>
        <dbReference type="ChEBI" id="CHEBI:18420"/>
    </cofactor>
</comment>
<dbReference type="SUPFAM" id="SSF55811">
    <property type="entry name" value="Nudix"/>
    <property type="match status" value="1"/>
</dbReference>
<dbReference type="GO" id="GO:0005737">
    <property type="term" value="C:cytoplasm"/>
    <property type="evidence" value="ECO:0007669"/>
    <property type="project" value="TreeGrafter"/>
</dbReference>
<evidence type="ECO:0000256" key="1">
    <source>
        <dbReference type="ARBA" id="ARBA00001936"/>
    </source>
</evidence>
<organism evidence="9">
    <name type="scientific">Fagus sylvatica</name>
    <name type="common">Beechnut</name>
    <dbReference type="NCBI Taxonomy" id="28930"/>
    <lineage>
        <taxon>Eukaryota</taxon>
        <taxon>Viridiplantae</taxon>
        <taxon>Streptophyta</taxon>
        <taxon>Embryophyta</taxon>
        <taxon>Tracheophyta</taxon>
        <taxon>Spermatophyta</taxon>
        <taxon>Magnoliopsida</taxon>
        <taxon>eudicotyledons</taxon>
        <taxon>Gunneridae</taxon>
        <taxon>Pentapetalae</taxon>
        <taxon>rosids</taxon>
        <taxon>fabids</taxon>
        <taxon>Fagales</taxon>
        <taxon>Fagaceae</taxon>
        <taxon>Fagus</taxon>
    </lineage>
</organism>
<keyword evidence="6" id="KW-0460">Magnesium</keyword>
<proteinExistence type="inferred from homology"/>
<keyword evidence="7" id="KW-0464">Manganese</keyword>
<evidence type="ECO:0000256" key="3">
    <source>
        <dbReference type="ARBA" id="ARBA00005582"/>
    </source>
</evidence>
<sequence length="158" mass="18559">MINKGFRQVVGCIPYRYRKTNESSSIEELEVLVISSQKGQGMLFPKGGWEMDESMKDAAKRETLEEAGVTGKVEENLGMWQYKSKRQDIWHESHMFPLLVNQQLDQWPEKNLRKRKWMTVAQAREVCPHGWMKEALEELVKRQMKNQRDEKADGTTRT</sequence>
<name>A0A2N9IHH1_FAGSY</name>
<dbReference type="GO" id="GO:0016462">
    <property type="term" value="F:pyrophosphatase activity"/>
    <property type="evidence" value="ECO:0007669"/>
    <property type="project" value="InterPro"/>
</dbReference>
<evidence type="ECO:0000256" key="2">
    <source>
        <dbReference type="ARBA" id="ARBA00001946"/>
    </source>
</evidence>
<dbReference type="Pfam" id="PF00293">
    <property type="entry name" value="NUDIX"/>
    <property type="match status" value="1"/>
</dbReference>
<protein>
    <recommendedName>
        <fullName evidence="8">Nudix hydrolase domain-containing protein</fullName>
    </recommendedName>
</protein>
<gene>
    <name evidence="9" type="ORF">FSB_LOCUS51223</name>
</gene>
<keyword evidence="5" id="KW-0378">Hydrolase</keyword>
<dbReference type="PANTHER" id="PTHR12629:SF15">
    <property type="entry name" value="NUDIX HYDROLASE 4"/>
    <property type="match status" value="1"/>
</dbReference>
<reference evidence="9" key="1">
    <citation type="submission" date="2018-02" db="EMBL/GenBank/DDBJ databases">
        <authorList>
            <person name="Cohen D.B."/>
            <person name="Kent A.D."/>
        </authorList>
    </citation>
    <scope>NUCLEOTIDE SEQUENCE</scope>
</reference>
<comment type="similarity">
    <text evidence="3">Belongs to the Nudix hydrolase family.</text>
</comment>
<dbReference type="GO" id="GO:0005634">
    <property type="term" value="C:nucleus"/>
    <property type="evidence" value="ECO:0007669"/>
    <property type="project" value="TreeGrafter"/>
</dbReference>
<evidence type="ECO:0000256" key="5">
    <source>
        <dbReference type="ARBA" id="ARBA00022801"/>
    </source>
</evidence>
<keyword evidence="4" id="KW-0479">Metal-binding</keyword>
<dbReference type="EMBL" id="OIVN01005624">
    <property type="protein sequence ID" value="SPD23341.1"/>
    <property type="molecule type" value="Genomic_DNA"/>
</dbReference>
<evidence type="ECO:0000256" key="4">
    <source>
        <dbReference type="ARBA" id="ARBA00022723"/>
    </source>
</evidence>
<dbReference type="PROSITE" id="PS00893">
    <property type="entry name" value="NUDIX_BOX"/>
    <property type="match status" value="1"/>
</dbReference>
<evidence type="ECO:0000313" key="9">
    <source>
        <dbReference type="EMBL" id="SPD23341.1"/>
    </source>
</evidence>
<dbReference type="Gene3D" id="3.90.79.10">
    <property type="entry name" value="Nucleoside Triphosphate Pyrophosphohydrolase"/>
    <property type="match status" value="1"/>
</dbReference>
<dbReference type="PROSITE" id="PS51462">
    <property type="entry name" value="NUDIX"/>
    <property type="match status" value="1"/>
</dbReference>
<dbReference type="CDD" id="cd04666">
    <property type="entry name" value="NUDIX_DIPP2_like_Nudt4"/>
    <property type="match status" value="1"/>
</dbReference>
<dbReference type="InterPro" id="IPR015797">
    <property type="entry name" value="NUDIX_hydrolase-like_dom_sf"/>
</dbReference>
<dbReference type="InterPro" id="IPR047198">
    <property type="entry name" value="DDP-like_NUDIX"/>
</dbReference>
<evidence type="ECO:0000256" key="7">
    <source>
        <dbReference type="ARBA" id="ARBA00023211"/>
    </source>
</evidence>
<comment type="cofactor">
    <cofactor evidence="1">
        <name>Mn(2+)</name>
        <dbReference type="ChEBI" id="CHEBI:29035"/>
    </cofactor>
</comment>
<accession>A0A2N9IHH1</accession>
<evidence type="ECO:0000259" key="8">
    <source>
        <dbReference type="PROSITE" id="PS51462"/>
    </source>
</evidence>
<evidence type="ECO:0000256" key="6">
    <source>
        <dbReference type="ARBA" id="ARBA00022842"/>
    </source>
</evidence>
<dbReference type="GO" id="GO:0046872">
    <property type="term" value="F:metal ion binding"/>
    <property type="evidence" value="ECO:0007669"/>
    <property type="project" value="UniProtKB-KW"/>
</dbReference>
<dbReference type="FunFam" id="3.90.79.10:FF:000022">
    <property type="entry name" value="Nudix hydrolase 17, mitochondrial"/>
    <property type="match status" value="1"/>
</dbReference>
<dbReference type="InterPro" id="IPR000086">
    <property type="entry name" value="NUDIX_hydrolase_dom"/>
</dbReference>